<name>A0A4C1W1N8_EUMVA</name>
<keyword evidence="2" id="KW-1185">Reference proteome</keyword>
<dbReference type="Proteomes" id="UP000299102">
    <property type="component" value="Unassembled WGS sequence"/>
</dbReference>
<protein>
    <submittedName>
        <fullName evidence="1">Uncharacterized protein</fullName>
    </submittedName>
</protein>
<sequence>MVDDDDGIVIERYKKRRELIVVIIAHGHPSGEYAGSRHDRGLLMKVEWVTGTLRYWTKGNSGSCCFCVRILARATLFVQRRRVPVTHSTFINSPSIRCPISTREANTALPPTTTVFEIEKLELPSFTSEVRELLTTVVLDCDNVRDGWLDVFSELRSIRSNLTGGCGWESLMKNVTLGNVTMSHRTRERPAECLASLSHSTMIGLPRAQH</sequence>
<accession>A0A4C1W1N8</accession>
<organism evidence="1 2">
    <name type="scientific">Eumeta variegata</name>
    <name type="common">Bagworm moth</name>
    <name type="synonym">Eumeta japonica</name>
    <dbReference type="NCBI Taxonomy" id="151549"/>
    <lineage>
        <taxon>Eukaryota</taxon>
        <taxon>Metazoa</taxon>
        <taxon>Ecdysozoa</taxon>
        <taxon>Arthropoda</taxon>
        <taxon>Hexapoda</taxon>
        <taxon>Insecta</taxon>
        <taxon>Pterygota</taxon>
        <taxon>Neoptera</taxon>
        <taxon>Endopterygota</taxon>
        <taxon>Lepidoptera</taxon>
        <taxon>Glossata</taxon>
        <taxon>Ditrysia</taxon>
        <taxon>Tineoidea</taxon>
        <taxon>Psychidae</taxon>
        <taxon>Oiketicinae</taxon>
        <taxon>Eumeta</taxon>
    </lineage>
</organism>
<dbReference type="AlphaFoldDB" id="A0A4C1W1N8"/>
<evidence type="ECO:0000313" key="1">
    <source>
        <dbReference type="EMBL" id="GBP44084.1"/>
    </source>
</evidence>
<evidence type="ECO:0000313" key="2">
    <source>
        <dbReference type="Proteomes" id="UP000299102"/>
    </source>
</evidence>
<dbReference type="EMBL" id="BGZK01000446">
    <property type="protein sequence ID" value="GBP44084.1"/>
    <property type="molecule type" value="Genomic_DNA"/>
</dbReference>
<proteinExistence type="predicted"/>
<gene>
    <name evidence="1" type="ORF">EVAR_85238_1</name>
</gene>
<reference evidence="1 2" key="1">
    <citation type="journal article" date="2019" name="Commun. Biol.">
        <title>The bagworm genome reveals a unique fibroin gene that provides high tensile strength.</title>
        <authorList>
            <person name="Kono N."/>
            <person name="Nakamura H."/>
            <person name="Ohtoshi R."/>
            <person name="Tomita M."/>
            <person name="Numata K."/>
            <person name="Arakawa K."/>
        </authorList>
    </citation>
    <scope>NUCLEOTIDE SEQUENCE [LARGE SCALE GENOMIC DNA]</scope>
</reference>
<comment type="caution">
    <text evidence="1">The sequence shown here is derived from an EMBL/GenBank/DDBJ whole genome shotgun (WGS) entry which is preliminary data.</text>
</comment>